<reference evidence="1" key="1">
    <citation type="submission" date="2020-03" db="EMBL/GenBank/DDBJ databases">
        <title>Transcriptomic Profiling of the Digestive Tract of the Rat Flea, Xenopsylla cheopis, Following Blood Feeding and Infection with Yersinia pestis.</title>
        <authorList>
            <person name="Bland D.M."/>
            <person name="Martens C.A."/>
            <person name="Virtaneva K."/>
            <person name="Kanakabandi K."/>
            <person name="Long D."/>
            <person name="Rosenke R."/>
            <person name="Saturday G.A."/>
            <person name="Hoyt F.H."/>
            <person name="Bruno D.P."/>
            <person name="Ribeiro J.M.C."/>
            <person name="Hinnebusch J."/>
        </authorList>
    </citation>
    <scope>NUCLEOTIDE SEQUENCE</scope>
</reference>
<sequence>MLTPTAFSSNVILLSLLTAVRPHISTIISDFPYFQSVRPIIQINMLFLFPSGVLYRTCFYTYYTQDFPI</sequence>
<name>A0A6M2DWL1_XENCH</name>
<accession>A0A6M2DWL1</accession>
<protein>
    <submittedName>
        <fullName evidence="1">Putative secreted protein</fullName>
    </submittedName>
</protein>
<dbReference type="EMBL" id="GIIL01006906">
    <property type="protein sequence ID" value="NOV50632.1"/>
    <property type="molecule type" value="Transcribed_RNA"/>
</dbReference>
<proteinExistence type="predicted"/>
<evidence type="ECO:0000313" key="1">
    <source>
        <dbReference type="EMBL" id="NOV50632.1"/>
    </source>
</evidence>
<organism evidence="1">
    <name type="scientific">Xenopsylla cheopis</name>
    <name type="common">Oriental rat flea</name>
    <name type="synonym">Pulex cheopis</name>
    <dbReference type="NCBI Taxonomy" id="163159"/>
    <lineage>
        <taxon>Eukaryota</taxon>
        <taxon>Metazoa</taxon>
        <taxon>Ecdysozoa</taxon>
        <taxon>Arthropoda</taxon>
        <taxon>Hexapoda</taxon>
        <taxon>Insecta</taxon>
        <taxon>Pterygota</taxon>
        <taxon>Neoptera</taxon>
        <taxon>Endopterygota</taxon>
        <taxon>Siphonaptera</taxon>
        <taxon>Pulicidae</taxon>
        <taxon>Xenopsyllinae</taxon>
        <taxon>Xenopsylla</taxon>
    </lineage>
</organism>
<dbReference type="AlphaFoldDB" id="A0A6M2DWL1"/>